<dbReference type="InterPro" id="IPR007047">
    <property type="entry name" value="Flp_Fap"/>
</dbReference>
<gene>
    <name evidence="1" type="ORF">DDF84_003250</name>
</gene>
<accession>A0A132HHK6</accession>
<name>A0A132HHK6_9BURK</name>
<protein>
    <submittedName>
        <fullName evidence="1">Flp family type IVb pilin</fullName>
    </submittedName>
</protein>
<dbReference type="EMBL" id="CP037900">
    <property type="protein sequence ID" value="QBP08833.1"/>
    <property type="molecule type" value="Genomic_DNA"/>
</dbReference>
<proteinExistence type="predicted"/>
<dbReference type="Pfam" id="PF04964">
    <property type="entry name" value="Flp_Fap"/>
    <property type="match status" value="1"/>
</dbReference>
<dbReference type="OrthoDB" id="5325135at2"/>
<organism evidence="1 2">
    <name type="scientific">Cupriavidus metallidurans</name>
    <dbReference type="NCBI Taxonomy" id="119219"/>
    <lineage>
        <taxon>Bacteria</taxon>
        <taxon>Pseudomonadati</taxon>
        <taxon>Pseudomonadota</taxon>
        <taxon>Betaproteobacteria</taxon>
        <taxon>Burkholderiales</taxon>
        <taxon>Burkholderiaceae</taxon>
        <taxon>Cupriavidus</taxon>
    </lineage>
</organism>
<evidence type="ECO:0000313" key="1">
    <source>
        <dbReference type="EMBL" id="QBP08833.1"/>
    </source>
</evidence>
<evidence type="ECO:0000313" key="2">
    <source>
        <dbReference type="Proteomes" id="UP000253772"/>
    </source>
</evidence>
<dbReference type="Proteomes" id="UP000253772">
    <property type="component" value="Chromosome c1"/>
</dbReference>
<reference evidence="1 2" key="1">
    <citation type="submission" date="2019-03" db="EMBL/GenBank/DDBJ databases">
        <title>Comparative insights into the high quality Complete genome sequence of highly metal resistant Cupriavidus metallidurans strain BS1 isolated from a gold-copper mine.</title>
        <authorList>
            <person name="Mazhar H.S."/>
            <person name="Rensing C."/>
        </authorList>
    </citation>
    <scope>NUCLEOTIDE SEQUENCE [LARGE SCALE GENOMIC DNA]</scope>
    <source>
        <strain evidence="1 2">BS1</strain>
    </source>
</reference>
<dbReference type="AlphaFoldDB" id="A0A132HHK6"/>
<dbReference type="RefSeq" id="WP_017511530.1">
    <property type="nucleotide sequence ID" value="NZ_CP037900.1"/>
</dbReference>
<sequence>MSSLKTMCDTFRRDARGVTSIEYALLGALIAMVIIGAVSLLGTNLKALYDMVAAEVP</sequence>